<proteinExistence type="predicted"/>
<dbReference type="EMBL" id="PDCJ01000001">
    <property type="protein sequence ID" value="PEG32048.1"/>
    <property type="molecule type" value="Genomic_DNA"/>
</dbReference>
<evidence type="ECO:0000313" key="2">
    <source>
        <dbReference type="EMBL" id="PEG32048.1"/>
    </source>
</evidence>
<reference evidence="1" key="2">
    <citation type="submission" date="2022-10" db="EMBL/GenBank/DDBJ databases">
        <authorList>
            <person name="Aires J."/>
            <person name="Mesa V."/>
        </authorList>
    </citation>
    <scope>NUCLEOTIDE SEQUENCE</scope>
    <source>
        <strain evidence="1">Clostridium neonatale JD116</strain>
    </source>
</reference>
<comment type="caution">
    <text evidence="2">The sequence shown here is derived from an EMBL/GenBank/DDBJ whole genome shotgun (WGS) entry which is preliminary data.</text>
</comment>
<dbReference type="EMBL" id="CAMTCP010000294">
    <property type="protein sequence ID" value="CAI3695289.1"/>
    <property type="molecule type" value="Genomic_DNA"/>
</dbReference>
<protein>
    <recommendedName>
        <fullName evidence="4">Phage protein</fullName>
    </recommendedName>
</protein>
<accession>A0A2A7MLQ4</accession>
<dbReference type="InterPro" id="IPR038667">
    <property type="entry name" value="XkdH-like_sf"/>
</dbReference>
<dbReference type="Proteomes" id="UP000220840">
    <property type="component" value="Unassembled WGS sequence"/>
</dbReference>
<gene>
    <name evidence="1" type="ORF">CNEO2_910023</name>
    <name evidence="2" type="ORF">CQ394_10220</name>
</gene>
<organism evidence="2 3">
    <name type="scientific">Clostridium neonatale</name>
    <dbReference type="NCBI Taxonomy" id="137838"/>
    <lineage>
        <taxon>Bacteria</taxon>
        <taxon>Bacillati</taxon>
        <taxon>Bacillota</taxon>
        <taxon>Clostridia</taxon>
        <taxon>Eubacteriales</taxon>
        <taxon>Clostridiaceae</taxon>
        <taxon>Clostridium</taxon>
    </lineage>
</organism>
<reference evidence="2 3" key="1">
    <citation type="submission" date="2017-10" db="EMBL/GenBank/DDBJ databases">
        <title>Effective Description of Clostridium neonatale sp. nov. linked to necrotizing enterocolitis in neonates and a clarification of species assignable to the genus Clostridium (Prazmowski 1880) emend. Lawson and Rainey 2016.</title>
        <authorList>
            <person name="Bernard K."/>
            <person name="Burdz T."/>
            <person name="Wiebe D."/>
            <person name="Balcewich B."/>
            <person name="Alfa M."/>
            <person name="Bernier A.-M."/>
        </authorList>
    </citation>
    <scope>NUCLEOTIDE SEQUENCE [LARGE SCALE GENOMIC DNA]</scope>
    <source>
        <strain evidence="2 3">LCDC99A005</strain>
    </source>
</reference>
<dbReference type="OrthoDB" id="2942871at2"/>
<dbReference type="AlphaFoldDB" id="A0A2A7MLQ4"/>
<dbReference type="Proteomes" id="UP001189143">
    <property type="component" value="Unassembled WGS sequence"/>
</dbReference>
<dbReference type="Gene3D" id="2.40.10.370">
    <property type="entry name" value="Protein of unknown function DUF3599"/>
    <property type="match status" value="1"/>
</dbReference>
<dbReference type="RefSeq" id="WP_097919268.1">
    <property type="nucleotide sequence ID" value="NZ_CAMRXC010000275.1"/>
</dbReference>
<evidence type="ECO:0008006" key="4">
    <source>
        <dbReference type="Google" id="ProtNLM"/>
    </source>
</evidence>
<name>A0A2A7MLQ4_9CLOT</name>
<keyword evidence="3" id="KW-1185">Reference proteome</keyword>
<evidence type="ECO:0000313" key="1">
    <source>
        <dbReference type="EMBL" id="CAI3695289.1"/>
    </source>
</evidence>
<sequence length="126" mass="14108">MNKAILQARKAHRKAIESQYEHICTIKEFKSVKDPVTKVTSKKDTIVLENQPCRLSYSSVKSTNQSEANATVQQTIKLFIAPEIEIKEGSKIIITHDGRTTEFKHSGKPAIYSSHQEIVLEKAGNA</sequence>
<dbReference type="STRING" id="137838.GCA_001458595_03521"/>
<evidence type="ECO:0000313" key="3">
    <source>
        <dbReference type="Proteomes" id="UP000220840"/>
    </source>
</evidence>